<proteinExistence type="predicted"/>
<gene>
    <name evidence="2" type="ORF">NEMVEDRAFT_v1g237994</name>
</gene>
<dbReference type="PhylomeDB" id="A7RG23"/>
<dbReference type="Proteomes" id="UP000001593">
    <property type="component" value="Unassembled WGS sequence"/>
</dbReference>
<protein>
    <submittedName>
        <fullName evidence="2">Uncharacterized protein</fullName>
    </submittedName>
</protein>
<dbReference type="HOGENOM" id="CLU_1091085_0_0_1"/>
<dbReference type="eggNOG" id="ENOG502T40P">
    <property type="taxonomic scope" value="Eukaryota"/>
</dbReference>
<reference evidence="2 3" key="1">
    <citation type="journal article" date="2007" name="Science">
        <title>Sea anemone genome reveals ancestral eumetazoan gene repertoire and genomic organization.</title>
        <authorList>
            <person name="Putnam N.H."/>
            <person name="Srivastava M."/>
            <person name="Hellsten U."/>
            <person name="Dirks B."/>
            <person name="Chapman J."/>
            <person name="Salamov A."/>
            <person name="Terry A."/>
            <person name="Shapiro H."/>
            <person name="Lindquist E."/>
            <person name="Kapitonov V.V."/>
            <person name="Jurka J."/>
            <person name="Genikhovich G."/>
            <person name="Grigoriev I.V."/>
            <person name="Lucas S.M."/>
            <person name="Steele R.E."/>
            <person name="Finnerty J.R."/>
            <person name="Technau U."/>
            <person name="Martindale M.Q."/>
            <person name="Rokhsar D.S."/>
        </authorList>
    </citation>
    <scope>NUCLEOTIDE SEQUENCE [LARGE SCALE GENOMIC DNA]</scope>
    <source>
        <strain evidence="3">CH2 X CH6</strain>
    </source>
</reference>
<dbReference type="OMA" id="ANYSIYH"/>
<dbReference type="EMBL" id="DS469508">
    <property type="protein sequence ID" value="EDO49699.1"/>
    <property type="molecule type" value="Genomic_DNA"/>
</dbReference>
<keyword evidence="3" id="KW-1185">Reference proteome</keyword>
<accession>A7RG23</accession>
<evidence type="ECO:0000256" key="1">
    <source>
        <dbReference type="SAM" id="MobiDB-lite"/>
    </source>
</evidence>
<evidence type="ECO:0000313" key="2">
    <source>
        <dbReference type="EMBL" id="EDO49699.1"/>
    </source>
</evidence>
<sequence length="255" mass="29315">MSWGQDWEDPGNPLPHVGRNHYLTTYSSHHNYRALDELTPSRPTSPTRRNNPHPTGAFLHLRLREATGFPKPKVKPGQDPYRAGRRPEKMPIDIQRTMYYTLYEIKQLQKRGQDETLKALMNPKAIPVAQAWMSNASNKDKTAVNEMLQNTHNTVDLEKSVSTTFKPDIVPAVNRWLKHAGSEEQQAVMRLIRTLASDPSQELIDPKMTGQLDPNRYLLGKYDVSKTEIRDLSSEIKPDYRRQKTIFNRAPATFL</sequence>
<feature type="region of interest" description="Disordered" evidence="1">
    <location>
        <begin position="36"/>
        <end position="55"/>
    </location>
</feature>
<name>A7RG23_NEMVE</name>
<feature type="region of interest" description="Disordered" evidence="1">
    <location>
        <begin position="65"/>
        <end position="86"/>
    </location>
</feature>
<organism evidence="2 3">
    <name type="scientific">Nematostella vectensis</name>
    <name type="common">Starlet sea anemone</name>
    <dbReference type="NCBI Taxonomy" id="45351"/>
    <lineage>
        <taxon>Eukaryota</taxon>
        <taxon>Metazoa</taxon>
        <taxon>Cnidaria</taxon>
        <taxon>Anthozoa</taxon>
        <taxon>Hexacorallia</taxon>
        <taxon>Actiniaria</taxon>
        <taxon>Edwardsiidae</taxon>
        <taxon>Nematostella</taxon>
    </lineage>
</organism>
<feature type="compositionally biased region" description="Polar residues" evidence="1">
    <location>
        <begin position="41"/>
        <end position="53"/>
    </location>
</feature>
<dbReference type="InParanoid" id="A7RG23"/>
<evidence type="ECO:0000313" key="3">
    <source>
        <dbReference type="Proteomes" id="UP000001593"/>
    </source>
</evidence>
<dbReference type="AlphaFoldDB" id="A7RG23"/>